<dbReference type="Pfam" id="PF00903">
    <property type="entry name" value="Glyoxalase"/>
    <property type="match status" value="1"/>
</dbReference>
<dbReference type="InterPro" id="IPR037523">
    <property type="entry name" value="VOC_core"/>
</dbReference>
<sequence length="126" mass="14624">MKRMVDHVGIMVNDMDTSIRFYTEVAGLVVKNRNMHDNGLEVAFLGYGFEGETEIELIHGFKDQLPAEGKVHHVALSVTDIQAEWDRLKQKGVEFIDQEIATMPNGIRYFFIYGPEKEWIEFFQRV</sequence>
<keyword evidence="1" id="KW-0479">Metal-binding</keyword>
<dbReference type="InterPro" id="IPR004360">
    <property type="entry name" value="Glyas_Fos-R_dOase_dom"/>
</dbReference>
<dbReference type="PANTHER" id="PTHR43048">
    <property type="entry name" value="METHYLMALONYL-COA EPIMERASE"/>
    <property type="match status" value="1"/>
</dbReference>
<comment type="caution">
    <text evidence="3">The sequence shown here is derived from an EMBL/GenBank/DDBJ whole genome shotgun (WGS) entry which is preliminary data.</text>
</comment>
<accession>A0ABS7C3Z7</accession>
<dbReference type="EMBL" id="JAHZIK010000398">
    <property type="protein sequence ID" value="MBW7455622.1"/>
    <property type="molecule type" value="Genomic_DNA"/>
</dbReference>
<organism evidence="3 4">
    <name type="scientific">Paenibacillus sepulcri</name>
    <dbReference type="NCBI Taxonomy" id="359917"/>
    <lineage>
        <taxon>Bacteria</taxon>
        <taxon>Bacillati</taxon>
        <taxon>Bacillota</taxon>
        <taxon>Bacilli</taxon>
        <taxon>Bacillales</taxon>
        <taxon>Paenibacillaceae</taxon>
        <taxon>Paenibacillus</taxon>
    </lineage>
</organism>
<dbReference type="Proteomes" id="UP001519887">
    <property type="component" value="Unassembled WGS sequence"/>
</dbReference>
<dbReference type="InterPro" id="IPR051785">
    <property type="entry name" value="MMCE/EMCE_epimerase"/>
</dbReference>
<keyword evidence="4" id="KW-1185">Reference proteome</keyword>
<evidence type="ECO:0000259" key="2">
    <source>
        <dbReference type="PROSITE" id="PS51819"/>
    </source>
</evidence>
<dbReference type="PROSITE" id="PS51819">
    <property type="entry name" value="VOC"/>
    <property type="match status" value="1"/>
</dbReference>
<dbReference type="PANTHER" id="PTHR43048:SF3">
    <property type="entry name" value="METHYLMALONYL-COA EPIMERASE, MITOCHONDRIAL"/>
    <property type="match status" value="1"/>
</dbReference>
<dbReference type="SUPFAM" id="SSF54593">
    <property type="entry name" value="Glyoxalase/Bleomycin resistance protein/Dihydroxybiphenyl dioxygenase"/>
    <property type="match status" value="1"/>
</dbReference>
<evidence type="ECO:0000313" key="3">
    <source>
        <dbReference type="EMBL" id="MBW7455622.1"/>
    </source>
</evidence>
<protein>
    <submittedName>
        <fullName evidence="3">VOC family protein</fullName>
    </submittedName>
</protein>
<proteinExistence type="predicted"/>
<name>A0ABS7C3Z7_9BACL</name>
<dbReference type="Gene3D" id="3.10.180.10">
    <property type="entry name" value="2,3-Dihydroxybiphenyl 1,2-Dioxygenase, domain 1"/>
    <property type="match status" value="1"/>
</dbReference>
<gene>
    <name evidence="3" type="ORF">K0U00_16475</name>
</gene>
<evidence type="ECO:0000256" key="1">
    <source>
        <dbReference type="ARBA" id="ARBA00022723"/>
    </source>
</evidence>
<dbReference type="InterPro" id="IPR029068">
    <property type="entry name" value="Glyas_Bleomycin-R_OHBP_Dase"/>
</dbReference>
<evidence type="ECO:0000313" key="4">
    <source>
        <dbReference type="Proteomes" id="UP001519887"/>
    </source>
</evidence>
<feature type="domain" description="VOC" evidence="2">
    <location>
        <begin position="4"/>
        <end position="125"/>
    </location>
</feature>
<reference evidence="3 4" key="1">
    <citation type="submission" date="2021-07" db="EMBL/GenBank/DDBJ databases">
        <title>Paenibacillus radiodurans sp. nov., isolated from the southeastern edge of Tengger Desert.</title>
        <authorList>
            <person name="Zhang G."/>
        </authorList>
    </citation>
    <scope>NUCLEOTIDE SEQUENCE [LARGE SCALE GENOMIC DNA]</scope>
    <source>
        <strain evidence="3 4">CCM 7311</strain>
    </source>
</reference>